<feature type="transmembrane region" description="Helical" evidence="8">
    <location>
        <begin position="72"/>
        <end position="97"/>
    </location>
</feature>
<dbReference type="Pfam" id="PF07690">
    <property type="entry name" value="MFS_1"/>
    <property type="match status" value="1"/>
</dbReference>
<dbReference type="EMBL" id="KZ852056">
    <property type="protein sequence ID" value="RDH31272.1"/>
    <property type="molecule type" value="Genomic_DNA"/>
</dbReference>
<reference evidence="9 10" key="1">
    <citation type="submission" date="2018-07" db="EMBL/GenBank/DDBJ databases">
        <title>The genomes of Aspergillus section Nigri reveals drivers in fungal speciation.</title>
        <authorList>
            <consortium name="DOE Joint Genome Institute"/>
            <person name="Vesth T.C."/>
            <person name="Nybo J."/>
            <person name="Theobald S."/>
            <person name="Brandl J."/>
            <person name="Frisvad J.C."/>
            <person name="Nielsen K.F."/>
            <person name="Lyhne E.K."/>
            <person name="Kogle M.E."/>
            <person name="Kuo A."/>
            <person name="Riley R."/>
            <person name="Clum A."/>
            <person name="Nolan M."/>
            <person name="Lipzen A."/>
            <person name="Salamov A."/>
            <person name="Henrissat B."/>
            <person name="Wiebenga A."/>
            <person name="De vries R.P."/>
            <person name="Grigoriev I.V."/>
            <person name="Mortensen U.H."/>
            <person name="Andersen M.R."/>
            <person name="Baker S.E."/>
        </authorList>
    </citation>
    <scope>NUCLEOTIDE SEQUENCE [LARGE SCALE GENOMIC DNA]</scope>
    <source>
        <strain evidence="9 10">CBS 139.54b</strain>
    </source>
</reference>
<feature type="transmembrane region" description="Helical" evidence="8">
    <location>
        <begin position="177"/>
        <end position="197"/>
    </location>
</feature>
<proteinExistence type="predicted"/>
<evidence type="ECO:0000256" key="1">
    <source>
        <dbReference type="ARBA" id="ARBA00004141"/>
    </source>
</evidence>
<feature type="transmembrane region" description="Helical" evidence="8">
    <location>
        <begin position="234"/>
        <end position="253"/>
    </location>
</feature>
<dbReference type="STRING" id="1341132.A0A3F3PWZ9"/>
<keyword evidence="3" id="KW-0862">Zinc</keyword>
<dbReference type="GO" id="GO:0046872">
    <property type="term" value="F:metal ion binding"/>
    <property type="evidence" value="ECO:0007669"/>
    <property type="project" value="UniProtKB-KW"/>
</dbReference>
<dbReference type="AlphaFoldDB" id="A0A3F3PWZ9"/>
<keyword evidence="7" id="KW-0539">Nucleus</keyword>
<dbReference type="GO" id="GO:0016020">
    <property type="term" value="C:membrane"/>
    <property type="evidence" value="ECO:0007669"/>
    <property type="project" value="UniProtKB-SubCell"/>
</dbReference>
<dbReference type="PANTHER" id="PTHR31779:SF5">
    <property type="entry name" value="ZN(II)2CYS6 TRANSCRIPTION FACTOR (EUROFUNG)"/>
    <property type="match status" value="1"/>
</dbReference>
<dbReference type="GeneID" id="38142035"/>
<dbReference type="RefSeq" id="XP_026624294.1">
    <property type="nucleotide sequence ID" value="XM_026773679.1"/>
</dbReference>
<dbReference type="GO" id="GO:0022857">
    <property type="term" value="F:transmembrane transporter activity"/>
    <property type="evidence" value="ECO:0007669"/>
    <property type="project" value="InterPro"/>
</dbReference>
<evidence type="ECO:0000256" key="6">
    <source>
        <dbReference type="ARBA" id="ARBA00023163"/>
    </source>
</evidence>
<dbReference type="InterPro" id="IPR036259">
    <property type="entry name" value="MFS_trans_sf"/>
</dbReference>
<feature type="transmembrane region" description="Helical" evidence="8">
    <location>
        <begin position="273"/>
        <end position="291"/>
    </location>
</feature>
<dbReference type="GO" id="GO:0009410">
    <property type="term" value="P:response to xenobiotic stimulus"/>
    <property type="evidence" value="ECO:0007669"/>
    <property type="project" value="TreeGrafter"/>
</dbReference>
<keyword evidence="8" id="KW-1133">Transmembrane helix</keyword>
<keyword evidence="8" id="KW-0472">Membrane</keyword>
<keyword evidence="4" id="KW-0805">Transcription regulation</keyword>
<keyword evidence="2" id="KW-0479">Metal-binding</keyword>
<feature type="transmembrane region" description="Helical" evidence="8">
    <location>
        <begin position="36"/>
        <end position="60"/>
    </location>
</feature>
<evidence type="ECO:0000256" key="8">
    <source>
        <dbReference type="SAM" id="Phobius"/>
    </source>
</evidence>
<dbReference type="GO" id="GO:0003677">
    <property type="term" value="F:DNA binding"/>
    <property type="evidence" value="ECO:0007669"/>
    <property type="project" value="UniProtKB-KW"/>
</dbReference>
<feature type="transmembrane region" description="Helical" evidence="8">
    <location>
        <begin position="303"/>
        <end position="320"/>
    </location>
</feature>
<evidence type="ECO:0000256" key="5">
    <source>
        <dbReference type="ARBA" id="ARBA00023125"/>
    </source>
</evidence>
<evidence type="ECO:0000256" key="4">
    <source>
        <dbReference type="ARBA" id="ARBA00023015"/>
    </source>
</evidence>
<accession>A0A3F3PWZ9</accession>
<dbReference type="InterPro" id="IPR011701">
    <property type="entry name" value="MFS"/>
</dbReference>
<evidence type="ECO:0000313" key="10">
    <source>
        <dbReference type="Proteomes" id="UP000253729"/>
    </source>
</evidence>
<dbReference type="Proteomes" id="UP000253729">
    <property type="component" value="Unassembled WGS sequence"/>
</dbReference>
<keyword evidence="10" id="KW-1185">Reference proteome</keyword>
<evidence type="ECO:0000313" key="9">
    <source>
        <dbReference type="EMBL" id="RDH31272.1"/>
    </source>
</evidence>
<dbReference type="SUPFAM" id="SSF103473">
    <property type="entry name" value="MFS general substrate transporter"/>
    <property type="match status" value="1"/>
</dbReference>
<keyword evidence="8" id="KW-0812">Transmembrane</keyword>
<keyword evidence="6" id="KW-0804">Transcription</keyword>
<comment type="subcellular location">
    <subcellularLocation>
        <location evidence="1">Membrane</location>
        <topology evidence="1">Multi-pass membrane protein</topology>
    </subcellularLocation>
</comment>
<dbReference type="GO" id="GO:0003700">
    <property type="term" value="F:DNA-binding transcription factor activity"/>
    <property type="evidence" value="ECO:0007669"/>
    <property type="project" value="TreeGrafter"/>
</dbReference>
<protein>
    <submittedName>
        <fullName evidence="9">Major facilitator superfamily domain-containing protein</fullName>
    </submittedName>
</protein>
<sequence>MATMLFAGVREHGDKKSGHWSIGEGRAFPPAPNKELYLYAILMSSILACSGTSIASLNSAMFSPGIDKASRIFGVGTDVITPCTVLFLLGFATWPMIWAPMSELLGRRLPLLIAIFGEGIFTIGCAVAKDIQTLIICRFFAGVCVTIAVYALTVFGGPFVAPITGGFTASNYLGWRWTLYIPAFLSFATSLLSLFFLKESCAPSILATKAALLRKNLETWAFMRSKRLLITEPVLLLISLYMSFIYGLMYALLETYPYDFEHIYGMQPGVAGLTFISLIVGILLGLAFILSQRFGWTGFTSQIHWAALAVSSTFIGFGVLCDLPPVPYAASAVAASIILRSAFAPSFPLFTRQMFSTMGVPWAKHSARLFSGSFGSHSFLLLDKIYESTQEADKVSSKKKVIDRVEANSGAAFIRNMGDNIDPTSTTKMNLFGWNTGHRQLPSSVDSVAPFSLFEITSSEAIKCLAGVYFDKVNPCYGLLDPKRFFRRLELRSNLPLACDPYDSTFAGVAALGSLFSQHDVTLTETQLVQYARSMLEGNDACSPSVEILTGWILHLLYMRMTSKPYPTWLASSNMMHMLEASGIHRWSSTQCEARALESEIAPRERLVGVAQHLNLWVSFDLGLSRVSFADEWSVSLSEQFEGNSNGILNLLPISASLDPGNANDGEKLKSSFLLILQKVYKEGPEILAQCNLVLCMFRRLHLWHSNFDQLVIDRTLTLLQSGLEAARALSNSCCPWHHIANVPFHTLYALLVLDTSASFQLVPEAMETLWQVASTYNTATMREAVYAAERLVLLYQQRRTSDVIILSEALNSNQPRGLDVDRIQIQDSWPNNEQVSWLMDLVGAMPTLEGVTTAEDLFG</sequence>
<dbReference type="PANTHER" id="PTHR31779">
    <property type="entry name" value="2-NITROPROPANE DIOXYGENASE FAMILY, PUTATIVE (AFU_ORTHOLOGUE AFUA_2G17430)-RELATED"/>
    <property type="match status" value="1"/>
</dbReference>
<dbReference type="CDD" id="cd12148">
    <property type="entry name" value="fungal_TF_MHR"/>
    <property type="match status" value="1"/>
</dbReference>
<dbReference type="Gene3D" id="1.20.1250.20">
    <property type="entry name" value="MFS general substrate transporter like domains"/>
    <property type="match status" value="1"/>
</dbReference>
<evidence type="ECO:0000256" key="7">
    <source>
        <dbReference type="ARBA" id="ARBA00023242"/>
    </source>
</evidence>
<keyword evidence="5" id="KW-0238">DNA-binding</keyword>
<gene>
    <name evidence="9" type="ORF">BDQ94DRAFT_180652</name>
</gene>
<name>A0A3F3PWZ9_9EURO</name>
<organism evidence="9 10">
    <name type="scientific">Aspergillus welwitschiae</name>
    <dbReference type="NCBI Taxonomy" id="1341132"/>
    <lineage>
        <taxon>Eukaryota</taxon>
        <taxon>Fungi</taxon>
        <taxon>Dikarya</taxon>
        <taxon>Ascomycota</taxon>
        <taxon>Pezizomycotina</taxon>
        <taxon>Eurotiomycetes</taxon>
        <taxon>Eurotiomycetidae</taxon>
        <taxon>Eurotiales</taxon>
        <taxon>Aspergillaceae</taxon>
        <taxon>Aspergillus</taxon>
        <taxon>Aspergillus subgen. Circumdati</taxon>
    </lineage>
</organism>
<feature type="transmembrane region" description="Helical" evidence="8">
    <location>
        <begin position="109"/>
        <end position="128"/>
    </location>
</feature>
<dbReference type="InterPro" id="IPR052478">
    <property type="entry name" value="Metabolite_Synth_Reg"/>
</dbReference>
<evidence type="ECO:0000256" key="3">
    <source>
        <dbReference type="ARBA" id="ARBA00022833"/>
    </source>
</evidence>
<evidence type="ECO:0000256" key="2">
    <source>
        <dbReference type="ARBA" id="ARBA00022723"/>
    </source>
</evidence>
<feature type="transmembrane region" description="Helical" evidence="8">
    <location>
        <begin position="135"/>
        <end position="157"/>
    </location>
</feature>